<keyword evidence="3" id="KW-1185">Reference proteome</keyword>
<accession>A0A1J0AEE7</accession>
<sequence length="262" mass="29213">MVAIMNATETNATEINPEWVVWSEKLPGGAYWHGVIPRWQTLRITDLAGSQGVAMICYNAERPMERLNVADTAKIQFNAFLHQGQVLYSDMGRVLFSITADTANGHDLICGCSTTESNRAKYGVGEYNKFGQNDFNNSRDQFLKALGKWGMCRRDLMPNVNFFSRVTVTPTGGLQYMSESANPGAYVDLRAEMNVLVVISNCPHVLHPAPHYRPQPVQLTGWRSPAPTADDPCRTANEEAIRGFVNTDSWWAQRPLAPGYIL</sequence>
<evidence type="ECO:0000313" key="2">
    <source>
        <dbReference type="EMBL" id="APB34305.1"/>
    </source>
</evidence>
<dbReference type="Pfam" id="PF09347">
    <property type="entry name" value="DUF1989"/>
    <property type="match status" value="1"/>
</dbReference>
<dbReference type="AlphaFoldDB" id="A0A1J0AEE7"/>
<reference evidence="2 3" key="1">
    <citation type="submission" date="2016-10" db="EMBL/GenBank/DDBJ databases">
        <title>Description of Gloeomargarita lithophora gen. nov., sp. nov., a thylakoid-bearing basal-branching cyanobacterium with intracellular carbonates, and proposal for Gloeomargaritales ord. nov.</title>
        <authorList>
            <person name="Moreira D."/>
            <person name="Tavera R."/>
            <person name="Benzerara K."/>
            <person name="Skouri-Panet F."/>
            <person name="Couradeau E."/>
            <person name="Gerard E."/>
            <person name="Loussert C."/>
            <person name="Novelo E."/>
            <person name="Zivanovic Y."/>
            <person name="Lopez-Garcia P."/>
        </authorList>
    </citation>
    <scope>NUCLEOTIDE SEQUENCE [LARGE SCALE GENOMIC DNA]</scope>
    <source>
        <strain evidence="2 3">D10</strain>
    </source>
</reference>
<name>A0A1J0AEE7_9CYAN</name>
<dbReference type="STRING" id="1188229.GlitD10_1979"/>
<dbReference type="PANTHER" id="PTHR31527:SF0">
    <property type="entry name" value="RE64534P"/>
    <property type="match status" value="1"/>
</dbReference>
<dbReference type="RefSeq" id="WP_216634561.1">
    <property type="nucleotide sequence ID" value="NZ_CP017675.1"/>
</dbReference>
<dbReference type="EMBL" id="CP017675">
    <property type="protein sequence ID" value="APB34305.1"/>
    <property type="molecule type" value="Genomic_DNA"/>
</dbReference>
<dbReference type="InterPro" id="IPR017792">
    <property type="entry name" value="UAAP1"/>
</dbReference>
<feature type="domain" description="DUF1989" evidence="1">
    <location>
        <begin position="25"/>
        <end position="196"/>
    </location>
</feature>
<organism evidence="2 3">
    <name type="scientific">Gloeomargarita lithophora Alchichica-D10</name>
    <dbReference type="NCBI Taxonomy" id="1188229"/>
    <lineage>
        <taxon>Bacteria</taxon>
        <taxon>Bacillati</taxon>
        <taxon>Cyanobacteriota</taxon>
        <taxon>Cyanophyceae</taxon>
        <taxon>Gloeomargaritales</taxon>
        <taxon>Gloeomargaritaceae</taxon>
        <taxon>Gloeomargarita</taxon>
    </lineage>
</organism>
<dbReference type="KEGG" id="glt:GlitD10_1979"/>
<protein>
    <submittedName>
        <fullName evidence="2">Urea carboxylase-associated protein 2</fullName>
    </submittedName>
</protein>
<dbReference type="NCBIfam" id="TIGR03425">
    <property type="entry name" value="urea_degr_2"/>
    <property type="match status" value="1"/>
</dbReference>
<dbReference type="PANTHER" id="PTHR31527">
    <property type="entry name" value="RE64534P"/>
    <property type="match status" value="1"/>
</dbReference>
<dbReference type="InterPro" id="IPR018959">
    <property type="entry name" value="DUF1989"/>
</dbReference>
<evidence type="ECO:0000313" key="3">
    <source>
        <dbReference type="Proteomes" id="UP000180235"/>
    </source>
</evidence>
<proteinExistence type="predicted"/>
<evidence type="ECO:0000259" key="1">
    <source>
        <dbReference type="Pfam" id="PF09347"/>
    </source>
</evidence>
<dbReference type="Proteomes" id="UP000180235">
    <property type="component" value="Chromosome"/>
</dbReference>
<gene>
    <name evidence="2" type="ORF">GlitD10_1979</name>
</gene>